<name>A0A4V4HC09_DENBC</name>
<reference evidence="1 2" key="1">
    <citation type="journal article" date="2019" name="Nat. Ecol. Evol.">
        <title>Megaphylogeny resolves global patterns of mushroom evolution.</title>
        <authorList>
            <person name="Varga T."/>
            <person name="Krizsan K."/>
            <person name="Foldi C."/>
            <person name="Dima B."/>
            <person name="Sanchez-Garcia M."/>
            <person name="Sanchez-Ramirez S."/>
            <person name="Szollosi G.J."/>
            <person name="Szarkandi J.G."/>
            <person name="Papp V."/>
            <person name="Albert L."/>
            <person name="Andreopoulos W."/>
            <person name="Angelini C."/>
            <person name="Antonin V."/>
            <person name="Barry K.W."/>
            <person name="Bougher N.L."/>
            <person name="Buchanan P."/>
            <person name="Buyck B."/>
            <person name="Bense V."/>
            <person name="Catcheside P."/>
            <person name="Chovatia M."/>
            <person name="Cooper J."/>
            <person name="Damon W."/>
            <person name="Desjardin D."/>
            <person name="Finy P."/>
            <person name="Geml J."/>
            <person name="Haridas S."/>
            <person name="Hughes K."/>
            <person name="Justo A."/>
            <person name="Karasinski D."/>
            <person name="Kautmanova I."/>
            <person name="Kiss B."/>
            <person name="Kocsube S."/>
            <person name="Kotiranta H."/>
            <person name="LaButti K.M."/>
            <person name="Lechner B.E."/>
            <person name="Liimatainen K."/>
            <person name="Lipzen A."/>
            <person name="Lukacs Z."/>
            <person name="Mihaltcheva S."/>
            <person name="Morgado L.N."/>
            <person name="Niskanen T."/>
            <person name="Noordeloos M.E."/>
            <person name="Ohm R.A."/>
            <person name="Ortiz-Santana B."/>
            <person name="Ovrebo C."/>
            <person name="Racz N."/>
            <person name="Riley R."/>
            <person name="Savchenko A."/>
            <person name="Shiryaev A."/>
            <person name="Soop K."/>
            <person name="Spirin V."/>
            <person name="Szebenyi C."/>
            <person name="Tomsovsky M."/>
            <person name="Tulloss R.E."/>
            <person name="Uehling J."/>
            <person name="Grigoriev I.V."/>
            <person name="Vagvolgyi C."/>
            <person name="Papp T."/>
            <person name="Martin F.M."/>
            <person name="Miettinen O."/>
            <person name="Hibbett D.S."/>
            <person name="Nagy L.G."/>
        </authorList>
    </citation>
    <scope>NUCLEOTIDE SEQUENCE [LARGE SCALE GENOMIC DNA]</scope>
    <source>
        <strain evidence="1 2">CBS 962.96</strain>
    </source>
</reference>
<organism evidence="1 2">
    <name type="scientific">Dendrothele bispora (strain CBS 962.96)</name>
    <dbReference type="NCBI Taxonomy" id="1314807"/>
    <lineage>
        <taxon>Eukaryota</taxon>
        <taxon>Fungi</taxon>
        <taxon>Dikarya</taxon>
        <taxon>Basidiomycota</taxon>
        <taxon>Agaricomycotina</taxon>
        <taxon>Agaricomycetes</taxon>
        <taxon>Agaricomycetidae</taxon>
        <taxon>Agaricales</taxon>
        <taxon>Agaricales incertae sedis</taxon>
        <taxon>Dendrothele</taxon>
    </lineage>
</organism>
<sequence length="176" mass="19953">MGAFTDDLDVLENLFQSKIPVYYIRSLSRAGDVRIDSVANFIEELNGKIDLHSGFVVDTSDETPSHRVIFTGLARNPERYLSMAKYMVSLFEYPSVLGTEQPKNSTSMQKARLSITSPTPIRQTSIKSTRGRPAPCMWFGFFVRFGLIMTPLNRFQSQRRTMSITAKSEQFVLNPV</sequence>
<dbReference type="AlphaFoldDB" id="A0A4V4HC09"/>
<gene>
    <name evidence="1" type="ORF">K435DRAFT_693533</name>
</gene>
<evidence type="ECO:0000313" key="1">
    <source>
        <dbReference type="EMBL" id="THU81465.1"/>
    </source>
</evidence>
<protein>
    <submittedName>
        <fullName evidence="1">Uncharacterized protein</fullName>
    </submittedName>
</protein>
<keyword evidence="2" id="KW-1185">Reference proteome</keyword>
<dbReference type="OrthoDB" id="2634326at2759"/>
<proteinExistence type="predicted"/>
<evidence type="ECO:0000313" key="2">
    <source>
        <dbReference type="Proteomes" id="UP000297245"/>
    </source>
</evidence>
<dbReference type="Proteomes" id="UP000297245">
    <property type="component" value="Unassembled WGS sequence"/>
</dbReference>
<accession>A0A4V4HC09</accession>
<dbReference type="EMBL" id="ML179806">
    <property type="protein sequence ID" value="THU81465.1"/>
    <property type="molecule type" value="Genomic_DNA"/>
</dbReference>